<comment type="caution">
    <text evidence="8">The sequence shown here is derived from an EMBL/GenBank/DDBJ whole genome shotgun (WGS) entry which is preliminary data.</text>
</comment>
<dbReference type="Proteomes" id="UP000231843">
    <property type="component" value="Unassembled WGS sequence"/>
</dbReference>
<dbReference type="GO" id="GO:1990281">
    <property type="term" value="C:efflux pump complex"/>
    <property type="evidence" value="ECO:0007669"/>
    <property type="project" value="TreeGrafter"/>
</dbReference>
<keyword evidence="4" id="KW-1134">Transmembrane beta strand</keyword>
<keyword evidence="5" id="KW-0812">Transmembrane</keyword>
<proteinExistence type="inferred from homology"/>
<dbReference type="Pfam" id="PF02321">
    <property type="entry name" value="OEP"/>
    <property type="match status" value="1"/>
</dbReference>
<comment type="subcellular location">
    <subcellularLocation>
        <location evidence="1">Cell outer membrane</location>
    </subcellularLocation>
</comment>
<evidence type="ECO:0000256" key="2">
    <source>
        <dbReference type="ARBA" id="ARBA00007613"/>
    </source>
</evidence>
<accession>A0A2N0A1U9</accession>
<keyword evidence="9" id="KW-1185">Reference proteome</keyword>
<dbReference type="InterPro" id="IPR003423">
    <property type="entry name" value="OMP_efflux"/>
</dbReference>
<reference evidence="8 9" key="1">
    <citation type="submission" date="2017-07" db="EMBL/GenBank/DDBJ databases">
        <title>Leptospira spp. isolated from tropical soils.</title>
        <authorList>
            <person name="Thibeaux R."/>
            <person name="Iraola G."/>
            <person name="Ferres I."/>
            <person name="Bierque E."/>
            <person name="Girault D."/>
            <person name="Soupe-Gilbert M.-E."/>
            <person name="Picardeau M."/>
            <person name="Goarant C."/>
        </authorList>
    </citation>
    <scope>NUCLEOTIDE SEQUENCE [LARGE SCALE GENOMIC DNA]</scope>
    <source>
        <strain evidence="8 9">ES4-C-A1</strain>
    </source>
</reference>
<dbReference type="InterPro" id="IPR051906">
    <property type="entry name" value="TolC-like"/>
</dbReference>
<dbReference type="OrthoDB" id="343152at2"/>
<sequence length="480" mass="55444">MDLEKAVLLGLANNVILKNLERQNEVFQMTVREKWREYLPKLGVSYFGLRNLNQNQQDSVYNDIRLTIQQLVYDGGENGRLIESARLSAEINKAEIQVQIRKTKIDVVRQYMKIISNRGKYLSSRRLYRSFEGQLNDTTLEYKNGLKSRLDFLEVSAKFNEAKLSLLRAETEFKNSITELKLILQLEDSDDFVIQENIFYDYYIEDPKPILDSDEGNLEENRPDLKKSKIIVNRLKLERETLESGWKPKLFAGGYYGKNTNDVLPVIHDNYGFNFSVVVPLGSSTLQSQSNYGIQTDGTGIQRIPGYGPQFVGQGANSFNSANLQLFDNLSQARKVLEGELKFVDAKSSYEFARKQAKFETIKARDKVLENYSVISVLSQKVLLYLENFRINRVKFKSGQLKRTDLLKSEYEFSKTQDDLADAYSEYLRSCYEYFYVTGRDLGDLPFYKVNLGKGNSIVAKLVKETRENEDFFPEKGRKK</sequence>
<evidence type="ECO:0000256" key="7">
    <source>
        <dbReference type="ARBA" id="ARBA00023237"/>
    </source>
</evidence>
<name>A0A2N0A1U9_9LEPT</name>
<evidence type="ECO:0000313" key="9">
    <source>
        <dbReference type="Proteomes" id="UP000231843"/>
    </source>
</evidence>
<dbReference type="SUPFAM" id="SSF56954">
    <property type="entry name" value="Outer membrane efflux proteins (OEP)"/>
    <property type="match status" value="1"/>
</dbReference>
<dbReference type="GO" id="GO:0009279">
    <property type="term" value="C:cell outer membrane"/>
    <property type="evidence" value="ECO:0007669"/>
    <property type="project" value="UniProtKB-SubCell"/>
</dbReference>
<dbReference type="AlphaFoldDB" id="A0A2N0A1U9"/>
<dbReference type="EMBL" id="NPEA01000003">
    <property type="protein sequence ID" value="PJZ78191.1"/>
    <property type="molecule type" value="Genomic_DNA"/>
</dbReference>
<evidence type="ECO:0000256" key="3">
    <source>
        <dbReference type="ARBA" id="ARBA00022448"/>
    </source>
</evidence>
<dbReference type="Gene3D" id="1.20.1600.10">
    <property type="entry name" value="Outer membrane efflux proteins (OEP)"/>
    <property type="match status" value="1"/>
</dbReference>
<evidence type="ECO:0000256" key="5">
    <source>
        <dbReference type="ARBA" id="ARBA00022692"/>
    </source>
</evidence>
<dbReference type="PANTHER" id="PTHR30026">
    <property type="entry name" value="OUTER MEMBRANE PROTEIN TOLC"/>
    <property type="match status" value="1"/>
</dbReference>
<evidence type="ECO:0000256" key="6">
    <source>
        <dbReference type="ARBA" id="ARBA00023136"/>
    </source>
</evidence>
<comment type="similarity">
    <text evidence="2">Belongs to the outer membrane factor (OMF) (TC 1.B.17) family.</text>
</comment>
<keyword evidence="6" id="KW-0472">Membrane</keyword>
<gene>
    <name evidence="8" type="ORF">CH365_06975</name>
</gene>
<dbReference type="GO" id="GO:0015562">
    <property type="term" value="F:efflux transmembrane transporter activity"/>
    <property type="evidence" value="ECO:0007669"/>
    <property type="project" value="InterPro"/>
</dbReference>
<evidence type="ECO:0000256" key="1">
    <source>
        <dbReference type="ARBA" id="ARBA00004442"/>
    </source>
</evidence>
<keyword evidence="3" id="KW-0813">Transport</keyword>
<organism evidence="8 9">
    <name type="scientific">Leptospira neocaledonica</name>
    <dbReference type="NCBI Taxonomy" id="2023192"/>
    <lineage>
        <taxon>Bacteria</taxon>
        <taxon>Pseudomonadati</taxon>
        <taxon>Spirochaetota</taxon>
        <taxon>Spirochaetia</taxon>
        <taxon>Leptospirales</taxon>
        <taxon>Leptospiraceae</taxon>
        <taxon>Leptospira</taxon>
    </lineage>
</organism>
<evidence type="ECO:0000256" key="4">
    <source>
        <dbReference type="ARBA" id="ARBA00022452"/>
    </source>
</evidence>
<evidence type="ECO:0000313" key="8">
    <source>
        <dbReference type="EMBL" id="PJZ78191.1"/>
    </source>
</evidence>
<keyword evidence="7" id="KW-0998">Cell outer membrane</keyword>
<protein>
    <submittedName>
        <fullName evidence="8">Channel protein TolC</fullName>
    </submittedName>
</protein>
<dbReference type="GO" id="GO:0015288">
    <property type="term" value="F:porin activity"/>
    <property type="evidence" value="ECO:0007669"/>
    <property type="project" value="TreeGrafter"/>
</dbReference>
<dbReference type="PANTHER" id="PTHR30026:SF20">
    <property type="entry name" value="OUTER MEMBRANE PROTEIN TOLC"/>
    <property type="match status" value="1"/>
</dbReference>